<reference evidence="1 2" key="1">
    <citation type="submission" date="2015-12" db="EMBL/GenBank/DDBJ databases">
        <title>Draft genome sequence of the thermoanaerobe Thermotalea metallivorans, an isolate from the runoff channel of the Great Artesian Basin, Australia.</title>
        <authorList>
            <person name="Patel B.K."/>
        </authorList>
    </citation>
    <scope>NUCLEOTIDE SEQUENCE [LARGE SCALE GENOMIC DNA]</scope>
    <source>
        <strain evidence="1 2">B2-1</strain>
    </source>
</reference>
<dbReference type="Proteomes" id="UP000070456">
    <property type="component" value="Unassembled WGS sequence"/>
</dbReference>
<gene>
    <name evidence="1" type="ORF">AN619_27470</name>
</gene>
<name>A0A140L063_9FIRM</name>
<accession>A0A140L063</accession>
<dbReference type="InterPro" id="IPR020483">
    <property type="entry name" value="Uncharacterised_YgbA"/>
</dbReference>
<organism evidence="1 2">
    <name type="scientific">Thermotalea metallivorans</name>
    <dbReference type="NCBI Taxonomy" id="520762"/>
    <lineage>
        <taxon>Bacteria</taxon>
        <taxon>Bacillati</taxon>
        <taxon>Bacillota</taxon>
        <taxon>Clostridia</taxon>
        <taxon>Peptostreptococcales</taxon>
        <taxon>Thermotaleaceae</taxon>
        <taxon>Thermotalea</taxon>
    </lineage>
</organism>
<sequence>MKKDIFILIQFIHVYCRYKHIEREKTDFSYHSLEMKKQVRLCEECSDLAVYSINRRIRCPMAVKPACKKCSIKCYAQEYREKIKKVMKFSGMYFIRRGRIDYLFKYFFR</sequence>
<evidence type="ECO:0008006" key="3">
    <source>
        <dbReference type="Google" id="ProtNLM"/>
    </source>
</evidence>
<keyword evidence="2" id="KW-1185">Reference proteome</keyword>
<dbReference type="STRING" id="520762.AN619_27470"/>
<protein>
    <recommendedName>
        <fullName evidence="3">Nitrous oxide-stimulated promoter</fullName>
    </recommendedName>
</protein>
<dbReference type="NCBIfam" id="NF007714">
    <property type="entry name" value="PRK10410.1-2"/>
    <property type="match status" value="1"/>
</dbReference>
<comment type="caution">
    <text evidence="1">The sequence shown here is derived from an EMBL/GenBank/DDBJ whole genome shotgun (WGS) entry which is preliminary data.</text>
</comment>
<proteinExistence type="predicted"/>
<dbReference type="Pfam" id="PF11756">
    <property type="entry name" value="YgbA_NO"/>
    <property type="match status" value="1"/>
</dbReference>
<evidence type="ECO:0000313" key="2">
    <source>
        <dbReference type="Proteomes" id="UP000070456"/>
    </source>
</evidence>
<evidence type="ECO:0000313" key="1">
    <source>
        <dbReference type="EMBL" id="KXG73938.1"/>
    </source>
</evidence>
<dbReference type="AlphaFoldDB" id="A0A140L063"/>
<dbReference type="EMBL" id="LOEE01000071">
    <property type="protein sequence ID" value="KXG73938.1"/>
    <property type="molecule type" value="Genomic_DNA"/>
</dbReference>